<dbReference type="EMBL" id="JAIZAY010000013">
    <property type="protein sequence ID" value="KAJ8031344.1"/>
    <property type="molecule type" value="Genomic_DNA"/>
</dbReference>
<keyword evidence="2" id="KW-1185">Reference proteome</keyword>
<dbReference type="PANTHER" id="PTHR46791:SF13">
    <property type="entry name" value="CLR5 DOMAIN-CONTAINING PROTEIN"/>
    <property type="match status" value="1"/>
</dbReference>
<evidence type="ECO:0000313" key="2">
    <source>
        <dbReference type="Proteomes" id="UP001152320"/>
    </source>
</evidence>
<accession>A0A9Q1BRI1</accession>
<name>A0A9Q1BRI1_HOLLE</name>
<evidence type="ECO:0000313" key="1">
    <source>
        <dbReference type="EMBL" id="KAJ8031344.1"/>
    </source>
</evidence>
<reference evidence="1" key="1">
    <citation type="submission" date="2021-10" db="EMBL/GenBank/DDBJ databases">
        <title>Tropical sea cucumber genome reveals ecological adaptation and Cuvierian tubules defense mechanism.</title>
        <authorList>
            <person name="Chen T."/>
        </authorList>
    </citation>
    <scope>NUCLEOTIDE SEQUENCE</scope>
    <source>
        <strain evidence="1">Nanhai2018</strain>
        <tissue evidence="1">Muscle</tissue>
    </source>
</reference>
<sequence length="116" mass="13617">MYFRLGYSNIEIRTVLARKHNVIFSERHTKRSLIRLGLYQRKNLSDDVEITEFSKKQVYTPGKLHGYKCRHLKCRQAGLMVSRETVRVILSVLDPIGARFRSTQQTMGRTYHCRGT</sequence>
<dbReference type="AlphaFoldDB" id="A0A9Q1BRI1"/>
<dbReference type="Proteomes" id="UP001152320">
    <property type="component" value="Chromosome 13"/>
</dbReference>
<comment type="caution">
    <text evidence="1">The sequence shown here is derived from an EMBL/GenBank/DDBJ whole genome shotgun (WGS) entry which is preliminary data.</text>
</comment>
<dbReference type="OrthoDB" id="10045093at2759"/>
<dbReference type="PANTHER" id="PTHR46791">
    <property type="entry name" value="EXPRESSED PROTEIN"/>
    <property type="match status" value="1"/>
</dbReference>
<proteinExistence type="predicted"/>
<organism evidence="1 2">
    <name type="scientific">Holothuria leucospilota</name>
    <name type="common">Black long sea cucumber</name>
    <name type="synonym">Mertensiothuria leucospilota</name>
    <dbReference type="NCBI Taxonomy" id="206669"/>
    <lineage>
        <taxon>Eukaryota</taxon>
        <taxon>Metazoa</taxon>
        <taxon>Echinodermata</taxon>
        <taxon>Eleutherozoa</taxon>
        <taxon>Echinozoa</taxon>
        <taxon>Holothuroidea</taxon>
        <taxon>Aspidochirotacea</taxon>
        <taxon>Aspidochirotida</taxon>
        <taxon>Holothuriidae</taxon>
        <taxon>Holothuria</taxon>
    </lineage>
</organism>
<gene>
    <name evidence="1" type="ORF">HOLleu_28049</name>
</gene>
<protein>
    <submittedName>
        <fullName evidence="1">Uncharacterized protein</fullName>
    </submittedName>
</protein>